<evidence type="ECO:0000313" key="4">
    <source>
        <dbReference type="Proteomes" id="UP000789595"/>
    </source>
</evidence>
<keyword evidence="4" id="KW-1185">Reference proteome</keyword>
<reference evidence="3" key="1">
    <citation type="submission" date="2021-11" db="EMBL/GenBank/DDBJ databases">
        <authorList>
            <consortium name="Genoscope - CEA"/>
            <person name="William W."/>
        </authorList>
    </citation>
    <scope>NUCLEOTIDE SEQUENCE</scope>
</reference>
<feature type="compositionally biased region" description="Low complexity" evidence="1">
    <location>
        <begin position="24"/>
        <end position="33"/>
    </location>
</feature>
<dbReference type="Pfam" id="PF02342">
    <property type="entry name" value="TerD"/>
    <property type="match status" value="1"/>
</dbReference>
<dbReference type="AlphaFoldDB" id="A0A8J2WRN3"/>
<feature type="non-terminal residue" evidence="3">
    <location>
        <position position="1"/>
    </location>
</feature>
<organism evidence="3 4">
    <name type="scientific">Pelagomonas calceolata</name>
    <dbReference type="NCBI Taxonomy" id="35677"/>
    <lineage>
        <taxon>Eukaryota</taxon>
        <taxon>Sar</taxon>
        <taxon>Stramenopiles</taxon>
        <taxon>Ochrophyta</taxon>
        <taxon>Pelagophyceae</taxon>
        <taxon>Pelagomonadales</taxon>
        <taxon>Pelagomonadaceae</taxon>
        <taxon>Pelagomonas</taxon>
    </lineage>
</organism>
<sequence length="510" mass="50472">TALAGALHARTANRGSPITMGSGASSTAAAAPAKDSKKPVQLLPTHNVQVPSKCARLYFGLSWSAKANIDIDASAVCLAGAQVADIISFQKLRDATPASIVHTGDVLTSGTGTGTSDLERIYVQPEAMEKRGVDNIFLVVNVYTQGRTFCDVSSAYARLVHADSDQELARFNLKGCRGDALVFAKLYKHGNKWNWMGLGQQGSGRTAAEVAKALALRMVPVNAPPVQAAAPPPTIVQVLVQPGMPGQSIQVRAPDGRVLSVLVPPSSIPGSVILVNTAPPPQHGVQAKKAPAGGVKVKATKSSAAPALVVASAAGVAAAIAIFAAPNLELSNLGIGATGLVNAAAALEPQELLEAVPTMDPSDFADVVGDLAGDVVSETGDVLMSVGGALSDVSLGDVGDAAGVVGGAASNAAGAVGDAVGNFDVGGAANAVGGAASNAAGAVSNAVGNINISGAANAVGSVFGNIGSVVGTIAEGAGGLFEGLGGFAEMASGAFEGMDLGGMDLGGMEF</sequence>
<proteinExistence type="predicted"/>
<dbReference type="OrthoDB" id="443958at2759"/>
<protein>
    <recommendedName>
        <fullName evidence="2">TerD domain-containing protein</fullName>
    </recommendedName>
</protein>
<dbReference type="Proteomes" id="UP000789595">
    <property type="component" value="Unassembled WGS sequence"/>
</dbReference>
<dbReference type="Gene3D" id="2.60.60.30">
    <property type="entry name" value="sav2460 like domains"/>
    <property type="match status" value="1"/>
</dbReference>
<accession>A0A8J2WRN3</accession>
<name>A0A8J2WRN3_9STRA</name>
<dbReference type="InterPro" id="IPR003325">
    <property type="entry name" value="TerD"/>
</dbReference>
<gene>
    <name evidence="3" type="ORF">PECAL_1P23640</name>
</gene>
<evidence type="ECO:0000256" key="1">
    <source>
        <dbReference type="SAM" id="MobiDB-lite"/>
    </source>
</evidence>
<dbReference type="InterPro" id="IPR051324">
    <property type="entry name" value="Stress/Tellurium_Resist"/>
</dbReference>
<comment type="caution">
    <text evidence="3">The sequence shown here is derived from an EMBL/GenBank/DDBJ whole genome shotgun (WGS) entry which is preliminary data.</text>
</comment>
<dbReference type="PANTHER" id="PTHR32097:SF17">
    <property type="entry name" value="CAMP-BINDING PROTEIN 1-RELATED"/>
    <property type="match status" value="1"/>
</dbReference>
<dbReference type="EMBL" id="CAKKNE010000001">
    <property type="protein sequence ID" value="CAH0365902.1"/>
    <property type="molecule type" value="Genomic_DNA"/>
</dbReference>
<dbReference type="CDD" id="cd06974">
    <property type="entry name" value="TerD_like"/>
    <property type="match status" value="1"/>
</dbReference>
<feature type="domain" description="TerD" evidence="2">
    <location>
        <begin position="53"/>
        <end position="201"/>
    </location>
</feature>
<feature type="region of interest" description="Disordered" evidence="1">
    <location>
        <begin position="14"/>
        <end position="38"/>
    </location>
</feature>
<evidence type="ECO:0000313" key="3">
    <source>
        <dbReference type="EMBL" id="CAH0365902.1"/>
    </source>
</evidence>
<evidence type="ECO:0000259" key="2">
    <source>
        <dbReference type="Pfam" id="PF02342"/>
    </source>
</evidence>
<dbReference type="PANTHER" id="PTHR32097">
    <property type="entry name" value="CAMP-BINDING PROTEIN 1-RELATED"/>
    <property type="match status" value="1"/>
</dbReference>